<sequence length="498" mass="55473">MPAVTVNVKWGKQKFDNVEVNTDEPPETFKAQLFALSGVPPDRQKLLMKGKTIQDDAWGDIKLTNGSGIMMMGSTEGVPTGPPPAASSKDGKDPSSSAADEEDDNPLGLMNLGNTCYLNATVQCFRAIPELRKALKNFSGSFAGFDSEQAKSQSVTQAVKVTYDEMDRNPEKVVPVVLVETMRKAYPRFAERGEHGGYAQQDANEAWTELMNNLKKQLGAATPNSNVVDQYLRGEFAVTMKCKESETEPVVQFREPFLQLSCFINQDVKYLQAGLAGRLRETITKHSETLGRDAEFEKVNKIDRLPAYLTVQLVRFFFKERAAVGAKILKDVKFPFMLDVFDLCSEVLQKKLVPMRQKFKDTDDYLTERAIKLTKGLVKEDDDEPHVDEPFSFSDDVGSNNSGFYELQAVLTHQGRTNNSGHYVGWVKRGDIWLKFDDDKVSGVHPEEILKLSGGGDWHCAYLLLYGPRPLRTYPKPATETTAPATTAKSGPEDMPVD</sequence>
<dbReference type="PROSITE" id="PS00299">
    <property type="entry name" value="UBIQUITIN_1"/>
    <property type="match status" value="1"/>
</dbReference>
<dbReference type="Pfam" id="PF00240">
    <property type="entry name" value="ubiquitin"/>
    <property type="match status" value="1"/>
</dbReference>
<dbReference type="GO" id="GO:0043161">
    <property type="term" value="P:proteasome-mediated ubiquitin-dependent protein catabolic process"/>
    <property type="evidence" value="ECO:0007669"/>
    <property type="project" value="InterPro"/>
</dbReference>
<dbReference type="EMBL" id="BDGG01000008">
    <property type="protein sequence ID" value="GAV02338.1"/>
    <property type="molecule type" value="Genomic_DNA"/>
</dbReference>
<evidence type="ECO:0000256" key="5">
    <source>
        <dbReference type="ARBA" id="ARBA00022801"/>
    </source>
</evidence>
<dbReference type="GO" id="GO:0070628">
    <property type="term" value="F:proteasome binding"/>
    <property type="evidence" value="ECO:0007669"/>
    <property type="project" value="TreeGrafter"/>
</dbReference>
<dbReference type="OrthoDB" id="333239at2759"/>
<comment type="catalytic activity">
    <reaction evidence="1 7">
        <text>Thiol-dependent hydrolysis of ester, thioester, amide, peptide and isopeptide bonds formed by the C-terminal Gly of ubiquitin (a 76-residue protein attached to proteins as an intracellular targeting signal).</text>
        <dbReference type="EC" id="3.4.19.12"/>
    </reaction>
</comment>
<dbReference type="FunFam" id="3.10.20.90:FF:000119">
    <property type="entry name" value="Ubiquitin carboxyl-terminal hydrolase 14"/>
    <property type="match status" value="1"/>
</dbReference>
<dbReference type="PROSITE" id="PS50053">
    <property type="entry name" value="UBIQUITIN_2"/>
    <property type="match status" value="1"/>
</dbReference>
<reference evidence="11 12" key="1">
    <citation type="journal article" date="2016" name="Nat. Commun.">
        <title>Extremotolerant tardigrade genome and improved radiotolerance of human cultured cells by tardigrade-unique protein.</title>
        <authorList>
            <person name="Hashimoto T."/>
            <person name="Horikawa D.D."/>
            <person name="Saito Y."/>
            <person name="Kuwahara H."/>
            <person name="Kozuka-Hata H."/>
            <person name="Shin-I T."/>
            <person name="Minakuchi Y."/>
            <person name="Ohishi K."/>
            <person name="Motoyama A."/>
            <person name="Aizu T."/>
            <person name="Enomoto A."/>
            <person name="Kondo K."/>
            <person name="Tanaka S."/>
            <person name="Hara Y."/>
            <person name="Koshikawa S."/>
            <person name="Sagara H."/>
            <person name="Miura T."/>
            <person name="Yokobori S."/>
            <person name="Miyagawa K."/>
            <person name="Suzuki Y."/>
            <person name="Kubo T."/>
            <person name="Oyama M."/>
            <person name="Kohara Y."/>
            <person name="Fujiyama A."/>
            <person name="Arakawa K."/>
            <person name="Katayama T."/>
            <person name="Toyoda A."/>
            <person name="Kunieda T."/>
        </authorList>
    </citation>
    <scope>NUCLEOTIDE SEQUENCE [LARGE SCALE GENOMIC DNA]</scope>
    <source>
        <strain evidence="11 12">YOKOZUNA-1</strain>
    </source>
</reference>
<dbReference type="InterPro" id="IPR038765">
    <property type="entry name" value="Papain-like_cys_pep_sf"/>
</dbReference>
<evidence type="ECO:0000313" key="12">
    <source>
        <dbReference type="Proteomes" id="UP000186922"/>
    </source>
</evidence>
<dbReference type="CDD" id="cd16104">
    <property type="entry name" value="Ubl_USP14_like"/>
    <property type="match status" value="1"/>
</dbReference>
<evidence type="ECO:0000256" key="6">
    <source>
        <dbReference type="ARBA" id="ARBA00022807"/>
    </source>
</evidence>
<feature type="domain" description="USP" evidence="10">
    <location>
        <begin position="107"/>
        <end position="469"/>
    </location>
</feature>
<dbReference type="InterPro" id="IPR019954">
    <property type="entry name" value="Ubiquitin_CS"/>
</dbReference>
<dbReference type="EC" id="3.4.19.12" evidence="7"/>
<dbReference type="STRING" id="947166.A0A1D1VRI4"/>
<dbReference type="InterPro" id="IPR001394">
    <property type="entry name" value="Peptidase_C19_UCH"/>
</dbReference>
<dbReference type="InterPro" id="IPR000626">
    <property type="entry name" value="Ubiquitin-like_dom"/>
</dbReference>
<feature type="compositionally biased region" description="Low complexity" evidence="8">
    <location>
        <begin position="474"/>
        <end position="488"/>
    </location>
</feature>
<keyword evidence="3 7" id="KW-0645">Protease</keyword>
<dbReference type="GO" id="GO:0016579">
    <property type="term" value="P:protein deubiquitination"/>
    <property type="evidence" value="ECO:0007669"/>
    <property type="project" value="InterPro"/>
</dbReference>
<accession>A0A1D1VRI4</accession>
<dbReference type="InterPro" id="IPR028889">
    <property type="entry name" value="USP"/>
</dbReference>
<evidence type="ECO:0000256" key="2">
    <source>
        <dbReference type="ARBA" id="ARBA00008739"/>
    </source>
</evidence>
<name>A0A1D1VRI4_RAMVA</name>
<keyword evidence="4 7" id="KW-0833">Ubl conjugation pathway</keyword>
<dbReference type="Gene3D" id="3.10.20.90">
    <property type="entry name" value="Phosphatidylinositol 3-kinase Catalytic Subunit, Chain A, domain 1"/>
    <property type="match status" value="1"/>
</dbReference>
<dbReference type="SMART" id="SM00213">
    <property type="entry name" value="UBQ"/>
    <property type="match status" value="1"/>
</dbReference>
<keyword evidence="6 7" id="KW-0788">Thiol protease</keyword>
<dbReference type="Proteomes" id="UP000186922">
    <property type="component" value="Unassembled WGS sequence"/>
</dbReference>
<dbReference type="PROSITE" id="PS00973">
    <property type="entry name" value="USP_2"/>
    <property type="match status" value="1"/>
</dbReference>
<gene>
    <name evidence="11" type="primary">RvY_12921-1</name>
    <name evidence="11" type="synonym">RvY_12921.1</name>
    <name evidence="11" type="ORF">RvY_12921</name>
</gene>
<dbReference type="GO" id="GO:0004843">
    <property type="term" value="F:cysteine-type deubiquitinase activity"/>
    <property type="evidence" value="ECO:0007669"/>
    <property type="project" value="UniProtKB-UniRule"/>
</dbReference>
<feature type="region of interest" description="Disordered" evidence="8">
    <location>
        <begin position="72"/>
        <end position="106"/>
    </location>
</feature>
<proteinExistence type="inferred from homology"/>
<evidence type="ECO:0000256" key="8">
    <source>
        <dbReference type="SAM" id="MobiDB-lite"/>
    </source>
</evidence>
<dbReference type="Pfam" id="PF00443">
    <property type="entry name" value="UCH"/>
    <property type="match status" value="1"/>
</dbReference>
<evidence type="ECO:0000259" key="9">
    <source>
        <dbReference type="PROSITE" id="PS50053"/>
    </source>
</evidence>
<feature type="region of interest" description="Disordered" evidence="8">
    <location>
        <begin position="474"/>
        <end position="498"/>
    </location>
</feature>
<dbReference type="SUPFAM" id="SSF54001">
    <property type="entry name" value="Cysteine proteinases"/>
    <property type="match status" value="1"/>
</dbReference>
<evidence type="ECO:0000256" key="1">
    <source>
        <dbReference type="ARBA" id="ARBA00000707"/>
    </source>
</evidence>
<evidence type="ECO:0000313" key="11">
    <source>
        <dbReference type="EMBL" id="GAV02338.1"/>
    </source>
</evidence>
<comment type="caution">
    <text evidence="11">The sequence shown here is derived from an EMBL/GenBank/DDBJ whole genome shotgun (WGS) entry which is preliminary data.</text>
</comment>
<dbReference type="PANTHER" id="PTHR43982:SF1">
    <property type="entry name" value="UBIQUITIN CARBOXYL-TERMINAL HYDROLASE 14"/>
    <property type="match status" value="1"/>
</dbReference>
<feature type="domain" description="Ubiquitin-like" evidence="9">
    <location>
        <begin position="4"/>
        <end position="78"/>
    </location>
</feature>
<dbReference type="PANTHER" id="PTHR43982">
    <property type="entry name" value="UBIQUITIN CARBOXYL-TERMINAL HYDROLASE"/>
    <property type="match status" value="1"/>
</dbReference>
<dbReference type="PROSITE" id="PS00972">
    <property type="entry name" value="USP_1"/>
    <property type="match status" value="1"/>
</dbReference>
<dbReference type="FunFam" id="3.90.70.10:FF:000032">
    <property type="entry name" value="Ubiquitin carboxyl-terminal hydrolase 14"/>
    <property type="match status" value="1"/>
</dbReference>
<dbReference type="CDD" id="cd02657">
    <property type="entry name" value="Peptidase_C19A"/>
    <property type="match status" value="1"/>
</dbReference>
<evidence type="ECO:0000256" key="7">
    <source>
        <dbReference type="RuleBase" id="RU366025"/>
    </source>
</evidence>
<comment type="similarity">
    <text evidence="2">Belongs to the peptidase C19 family. USP14/UBP6 subfamily.</text>
</comment>
<dbReference type="InterPro" id="IPR044635">
    <property type="entry name" value="UBP14-like"/>
</dbReference>
<evidence type="ECO:0000256" key="3">
    <source>
        <dbReference type="ARBA" id="ARBA00022670"/>
    </source>
</evidence>
<dbReference type="AlphaFoldDB" id="A0A1D1VRI4"/>
<dbReference type="InterPro" id="IPR018200">
    <property type="entry name" value="USP_CS"/>
</dbReference>
<evidence type="ECO:0000256" key="4">
    <source>
        <dbReference type="ARBA" id="ARBA00022786"/>
    </source>
</evidence>
<evidence type="ECO:0000259" key="10">
    <source>
        <dbReference type="PROSITE" id="PS50235"/>
    </source>
</evidence>
<protein>
    <recommendedName>
        <fullName evidence="7">Ubiquitin carboxyl-terminal hydrolase</fullName>
        <ecNumber evidence="7">3.4.19.12</ecNumber>
    </recommendedName>
</protein>
<dbReference type="Gene3D" id="3.90.70.10">
    <property type="entry name" value="Cysteine proteinases"/>
    <property type="match status" value="1"/>
</dbReference>
<dbReference type="InterPro" id="IPR029071">
    <property type="entry name" value="Ubiquitin-like_domsf"/>
</dbReference>
<dbReference type="SUPFAM" id="SSF54236">
    <property type="entry name" value="Ubiquitin-like"/>
    <property type="match status" value="1"/>
</dbReference>
<dbReference type="PROSITE" id="PS50235">
    <property type="entry name" value="USP_3"/>
    <property type="match status" value="1"/>
</dbReference>
<keyword evidence="12" id="KW-1185">Reference proteome</keyword>
<organism evidence="11 12">
    <name type="scientific">Ramazzottius varieornatus</name>
    <name type="common">Water bear</name>
    <name type="synonym">Tardigrade</name>
    <dbReference type="NCBI Taxonomy" id="947166"/>
    <lineage>
        <taxon>Eukaryota</taxon>
        <taxon>Metazoa</taxon>
        <taxon>Ecdysozoa</taxon>
        <taxon>Tardigrada</taxon>
        <taxon>Eutardigrada</taxon>
        <taxon>Parachela</taxon>
        <taxon>Hypsibioidea</taxon>
        <taxon>Ramazzottiidae</taxon>
        <taxon>Ramazzottius</taxon>
    </lineage>
</organism>
<keyword evidence="5 7" id="KW-0378">Hydrolase</keyword>
<dbReference type="GO" id="GO:0061136">
    <property type="term" value="P:regulation of proteasomal protein catabolic process"/>
    <property type="evidence" value="ECO:0007669"/>
    <property type="project" value="TreeGrafter"/>
</dbReference>